<evidence type="ECO:0000256" key="1">
    <source>
        <dbReference type="SAM" id="MobiDB-lite"/>
    </source>
</evidence>
<dbReference type="GeneID" id="91090777"/>
<reference evidence="3 4" key="1">
    <citation type="submission" date="2024-01" db="EMBL/GenBank/DDBJ databases">
        <title>Comparative genomics of Cryptococcus and Kwoniella reveals pathogenesis evolution and contrasting modes of karyotype evolution via chromosome fusion or intercentromeric recombination.</title>
        <authorList>
            <person name="Coelho M.A."/>
            <person name="David-Palma M."/>
            <person name="Shea T."/>
            <person name="Bowers K."/>
            <person name="McGinley-Smith S."/>
            <person name="Mohammad A.W."/>
            <person name="Gnirke A."/>
            <person name="Yurkov A.M."/>
            <person name="Nowrousian M."/>
            <person name="Sun S."/>
            <person name="Cuomo C.A."/>
            <person name="Heitman J."/>
        </authorList>
    </citation>
    <scope>NUCLEOTIDE SEQUENCE [LARGE SCALE GENOMIC DNA]</scope>
    <source>
        <strain evidence="3 4">CBS 6074</strain>
    </source>
</reference>
<feature type="compositionally biased region" description="Basic and acidic residues" evidence="1">
    <location>
        <begin position="88"/>
        <end position="116"/>
    </location>
</feature>
<dbReference type="RefSeq" id="XP_066072006.1">
    <property type="nucleotide sequence ID" value="XM_066215909.1"/>
</dbReference>
<feature type="transmembrane region" description="Helical" evidence="2">
    <location>
        <begin position="12"/>
        <end position="31"/>
    </location>
</feature>
<proteinExistence type="predicted"/>
<name>A0AAX4JLE2_9TREE</name>
<keyword evidence="2" id="KW-0472">Membrane</keyword>
<keyword evidence="4" id="KW-1185">Reference proteome</keyword>
<evidence type="ECO:0000313" key="4">
    <source>
        <dbReference type="Proteomes" id="UP001355207"/>
    </source>
</evidence>
<feature type="region of interest" description="Disordered" evidence="1">
    <location>
        <begin position="929"/>
        <end position="969"/>
    </location>
</feature>
<feature type="region of interest" description="Disordered" evidence="1">
    <location>
        <begin position="31"/>
        <end position="197"/>
    </location>
</feature>
<keyword evidence="2" id="KW-0812">Transmembrane</keyword>
<feature type="compositionally biased region" description="Basic and acidic residues" evidence="1">
    <location>
        <begin position="929"/>
        <end position="938"/>
    </location>
</feature>
<evidence type="ECO:0000313" key="3">
    <source>
        <dbReference type="EMBL" id="WWC85243.1"/>
    </source>
</evidence>
<gene>
    <name evidence="3" type="ORF">L201_000105</name>
</gene>
<sequence length="969" mass="112494">MATTVIRSARPEAILIVLFLVIALFVFLGGGSKKGRNGSSSSSQREDDKNSRKTRRGNGESDLESGKSDRRDRKRSNNKSPTSSEDEESRKNRKEKERQERRKKRKEEEEKQKREQQQSNQNQGDEEVPRINPPDIGDLNTANNNEGGPMLSSKVWERDPTKRPERPSGRSPPILLKRDENNHWTRGPLSGKKGVKFDDNGIQGKELNSIVNYNKEDSTTKLYNQNDSEMLKNHISNERGRDSDFLFGKIDGTESPLRNILMKESNFNNGSKENEKLILLMKKLEWSCSIDQLNLLNKIPFEILKESNELINNNDLFINGLGSIPIIILDIIKLLLKNKIIDLPLIISSHSQPNLEFINSKIPYDEDPKITPLDKEKVEAKFLEHILEHCKIDIKDVRDNLNPAEWKKLKSDQIQKIVYDWVKRKLNLAFDESNNNSKIGNEENQFDIYKLLLGYFIPYYRGTTSYKPKHFRTNEKIPGFKEKVGNINNGVVEWLRYIGKFLLISKMFSYNGVELSKDLELKVQISKRSKQVGFIVDYTLFIPKYPNSKTSKEEELDPTYLDRTISNVSSILERVKYLSLLWVNHLNDLVYPQKDSTKKLFSDLYPFQINRLTFRPGLPLRTINYKDLQLSSSSNPGNTENDQNDGRDIEVINDISIKRIEGTYERYKETRKICDLFSGCYRTMTCQMIRFINKRQYHWYKPSSSSTTPSIYEKFDLKTFEILLILIGPSLTKLTYSESFKMKLTGNKIKDKETMLFNDFSDKIKYTQLHAIDFGGILPLQNNTNNNQKFIKLNLFRGLKWLLLPLTFNNTINGKQIISSSNLIVNEKYGLSNYLFGQSDDLGNSLIITFHGKSSNDRQLFLNDLKTNVLNQLNEWIRDYQLENNHHNDDMFSNINQDRIKRRLIDKLNLTKNMIKTRIKFVIINSHSTDSDDNHQTEIEDPSDENDLSNLTLNDFDISQEMLPPDFRS</sequence>
<accession>A0AAX4JLE2</accession>
<dbReference type="Proteomes" id="UP001355207">
    <property type="component" value="Chromosome 1"/>
</dbReference>
<keyword evidence="2" id="KW-1133">Transmembrane helix</keyword>
<feature type="compositionally biased region" description="Basic and acidic residues" evidence="1">
    <location>
        <begin position="155"/>
        <end position="168"/>
    </location>
</feature>
<evidence type="ECO:0000256" key="2">
    <source>
        <dbReference type="SAM" id="Phobius"/>
    </source>
</evidence>
<dbReference type="AlphaFoldDB" id="A0AAX4JLE2"/>
<organism evidence="3 4">
    <name type="scientific">Kwoniella dendrophila CBS 6074</name>
    <dbReference type="NCBI Taxonomy" id="1295534"/>
    <lineage>
        <taxon>Eukaryota</taxon>
        <taxon>Fungi</taxon>
        <taxon>Dikarya</taxon>
        <taxon>Basidiomycota</taxon>
        <taxon>Agaricomycotina</taxon>
        <taxon>Tremellomycetes</taxon>
        <taxon>Tremellales</taxon>
        <taxon>Cryptococcaceae</taxon>
        <taxon>Kwoniella</taxon>
    </lineage>
</organism>
<protein>
    <submittedName>
        <fullName evidence="3">Uncharacterized protein</fullName>
    </submittedName>
</protein>
<dbReference type="EMBL" id="CP144098">
    <property type="protein sequence ID" value="WWC85243.1"/>
    <property type="molecule type" value="Genomic_DNA"/>
</dbReference>